<reference evidence="1 2" key="1">
    <citation type="submission" date="2020-02" db="EMBL/GenBank/DDBJ databases">
        <authorList>
            <person name="Ma Q."/>
            <person name="Huang Y."/>
            <person name="Song X."/>
            <person name="Pei D."/>
        </authorList>
    </citation>
    <scope>NUCLEOTIDE SEQUENCE [LARGE SCALE GENOMIC DNA]</scope>
    <source>
        <strain evidence="1">Sxm20200214</strain>
        <tissue evidence="1">Leaf</tissue>
    </source>
</reference>
<dbReference type="Proteomes" id="UP000886595">
    <property type="component" value="Unassembled WGS sequence"/>
</dbReference>
<dbReference type="AlphaFoldDB" id="A0A8X7QYP9"/>
<dbReference type="OrthoDB" id="256303at2759"/>
<gene>
    <name evidence="1" type="ORF">Bca52824_050599</name>
</gene>
<sequence length="90" mass="10007">MFSKSQPIFLSPTSWDNQVRCWEISRSGTSLASAPKASIYIMISRSCVLLEKMMEPLSLGGGCDKQAKMWPLFSGRHKAAKFCAYPTASR</sequence>
<protein>
    <submittedName>
        <fullName evidence="1">Uncharacterized protein</fullName>
    </submittedName>
</protein>
<evidence type="ECO:0000313" key="2">
    <source>
        <dbReference type="Proteomes" id="UP000886595"/>
    </source>
</evidence>
<evidence type="ECO:0000313" key="1">
    <source>
        <dbReference type="EMBL" id="KAG2279379.1"/>
    </source>
</evidence>
<keyword evidence="2" id="KW-1185">Reference proteome</keyword>
<dbReference type="EMBL" id="JAAMPC010000011">
    <property type="protein sequence ID" value="KAG2279379.1"/>
    <property type="molecule type" value="Genomic_DNA"/>
</dbReference>
<name>A0A8X7QYP9_BRACI</name>
<proteinExistence type="predicted"/>
<accession>A0A8X7QYP9</accession>
<organism evidence="1 2">
    <name type="scientific">Brassica carinata</name>
    <name type="common">Ethiopian mustard</name>
    <name type="synonym">Abyssinian cabbage</name>
    <dbReference type="NCBI Taxonomy" id="52824"/>
    <lineage>
        <taxon>Eukaryota</taxon>
        <taxon>Viridiplantae</taxon>
        <taxon>Streptophyta</taxon>
        <taxon>Embryophyta</taxon>
        <taxon>Tracheophyta</taxon>
        <taxon>Spermatophyta</taxon>
        <taxon>Magnoliopsida</taxon>
        <taxon>eudicotyledons</taxon>
        <taxon>Gunneridae</taxon>
        <taxon>Pentapetalae</taxon>
        <taxon>rosids</taxon>
        <taxon>malvids</taxon>
        <taxon>Brassicales</taxon>
        <taxon>Brassicaceae</taxon>
        <taxon>Brassiceae</taxon>
        <taxon>Brassica</taxon>
    </lineage>
</organism>
<comment type="caution">
    <text evidence="1">The sequence shown here is derived from an EMBL/GenBank/DDBJ whole genome shotgun (WGS) entry which is preliminary data.</text>
</comment>